<evidence type="ECO:0000256" key="1">
    <source>
        <dbReference type="ARBA" id="ARBA00023172"/>
    </source>
</evidence>
<keyword evidence="1" id="KW-0233">DNA recombination</keyword>
<sequence length="290" mass="32208">MILDITKLKEFTSNSTVKKEMNPRDLHFLKGYKPNTLMGYNAAVKKFGRYMVESGNVAFTLPVEKYPDSVEPTVKVLLRSSAKADAQIPPNKKKGAVHVHHLVHLAELLAVGNPKDEAVFDLAVKGRGIKDAIATITLWDAKTCKPGETQEIRLRALKNLLCPVEAVKRRLALCKKHNLPTLFSYAGPGGKNIHLTKDSVVKTLSVAWEEGGFKNLTGHSFRVGGASLRFAMGVEVKEICQIGRWASNCYELYIHPYTKVEEKESTDLLAQLDNLWASEAQPKVTIKVKD</sequence>
<dbReference type="InterPro" id="IPR013762">
    <property type="entry name" value="Integrase-like_cat_sf"/>
</dbReference>
<dbReference type="EMBL" id="PGCI01000470">
    <property type="protein sequence ID" value="PLW26328.1"/>
    <property type="molecule type" value="Genomic_DNA"/>
</dbReference>
<reference evidence="2 3" key="1">
    <citation type="submission" date="2017-11" db="EMBL/GenBank/DDBJ databases">
        <title>De novo assembly and phasing of dikaryotic genomes from two isolates of Puccinia coronata f. sp. avenae, the causal agent of oat crown rust.</title>
        <authorList>
            <person name="Miller M.E."/>
            <person name="Zhang Y."/>
            <person name="Omidvar V."/>
            <person name="Sperschneider J."/>
            <person name="Schwessinger B."/>
            <person name="Raley C."/>
            <person name="Palmer J.M."/>
            <person name="Garnica D."/>
            <person name="Upadhyaya N."/>
            <person name="Rathjen J."/>
            <person name="Taylor J.M."/>
            <person name="Park R.F."/>
            <person name="Dodds P.N."/>
            <person name="Hirsch C.D."/>
            <person name="Kianian S.F."/>
            <person name="Figueroa M."/>
        </authorList>
    </citation>
    <scope>NUCLEOTIDE SEQUENCE [LARGE SCALE GENOMIC DNA]</scope>
    <source>
        <strain evidence="2">12SD80</strain>
    </source>
</reference>
<dbReference type="InterPro" id="IPR052925">
    <property type="entry name" value="Phage_Integrase-like_Recomb"/>
</dbReference>
<evidence type="ECO:0000313" key="2">
    <source>
        <dbReference type="EMBL" id="PLW26328.1"/>
    </source>
</evidence>
<dbReference type="Gene3D" id="1.10.443.10">
    <property type="entry name" value="Intergrase catalytic core"/>
    <property type="match status" value="1"/>
</dbReference>
<dbReference type="GO" id="GO:0006310">
    <property type="term" value="P:DNA recombination"/>
    <property type="evidence" value="ECO:0007669"/>
    <property type="project" value="UniProtKB-KW"/>
</dbReference>
<dbReference type="GO" id="GO:0003677">
    <property type="term" value="F:DNA binding"/>
    <property type="evidence" value="ECO:0007669"/>
    <property type="project" value="InterPro"/>
</dbReference>
<dbReference type="PANTHER" id="PTHR34605">
    <property type="entry name" value="PHAGE_INTEGRASE DOMAIN-CONTAINING PROTEIN"/>
    <property type="match status" value="1"/>
</dbReference>
<accession>A0A2N5TLR2</accession>
<organism evidence="2 3">
    <name type="scientific">Puccinia coronata f. sp. avenae</name>
    <dbReference type="NCBI Taxonomy" id="200324"/>
    <lineage>
        <taxon>Eukaryota</taxon>
        <taxon>Fungi</taxon>
        <taxon>Dikarya</taxon>
        <taxon>Basidiomycota</taxon>
        <taxon>Pucciniomycotina</taxon>
        <taxon>Pucciniomycetes</taxon>
        <taxon>Pucciniales</taxon>
        <taxon>Pucciniaceae</taxon>
        <taxon>Puccinia</taxon>
    </lineage>
</organism>
<gene>
    <name evidence="2" type="ORF">PCASD_25839</name>
</gene>
<dbReference type="AlphaFoldDB" id="A0A2N5TLR2"/>
<dbReference type="Proteomes" id="UP000235392">
    <property type="component" value="Unassembled WGS sequence"/>
</dbReference>
<dbReference type="InterPro" id="IPR011010">
    <property type="entry name" value="DNA_brk_join_enz"/>
</dbReference>
<comment type="caution">
    <text evidence="2">The sequence shown here is derived from an EMBL/GenBank/DDBJ whole genome shotgun (WGS) entry which is preliminary data.</text>
</comment>
<dbReference type="PANTHER" id="PTHR34605:SF3">
    <property type="entry name" value="P CELL-TYPE AGGLUTINATION PROTEIN MAP4-LIKE-RELATED"/>
    <property type="match status" value="1"/>
</dbReference>
<evidence type="ECO:0000313" key="3">
    <source>
        <dbReference type="Proteomes" id="UP000235392"/>
    </source>
</evidence>
<name>A0A2N5TLR2_9BASI</name>
<proteinExistence type="predicted"/>
<evidence type="ECO:0008006" key="4">
    <source>
        <dbReference type="Google" id="ProtNLM"/>
    </source>
</evidence>
<dbReference type="GO" id="GO:0015074">
    <property type="term" value="P:DNA integration"/>
    <property type="evidence" value="ECO:0007669"/>
    <property type="project" value="InterPro"/>
</dbReference>
<dbReference type="SUPFAM" id="SSF56349">
    <property type="entry name" value="DNA breaking-rejoining enzymes"/>
    <property type="match status" value="1"/>
</dbReference>
<protein>
    <recommendedName>
        <fullName evidence="4">Tyr recombinase domain-containing protein</fullName>
    </recommendedName>
</protein>